<protein>
    <submittedName>
        <fullName evidence="1">Uncharacterized protein</fullName>
    </submittedName>
</protein>
<proteinExistence type="predicted"/>
<dbReference type="AlphaFoldDB" id="L2GKM5"/>
<accession>L2GKM5</accession>
<dbReference type="RefSeq" id="XP_007604957.1">
    <property type="nucleotide sequence ID" value="XM_007604895.1"/>
</dbReference>
<dbReference type="InParanoid" id="L2GKM5"/>
<keyword evidence="2" id="KW-1185">Reference proteome</keyword>
<dbReference type="HOGENOM" id="CLU_1116482_0_0_1"/>
<gene>
    <name evidence="1" type="ORF">VICG_01511</name>
</gene>
<sequence>MKTHTKNNSQSRTHLSKEYYNENLQDEPLKSFLNTLNIVKIQKVEDEGKKLDISNTYFLGEVPNAISISEATEYNDFIGRELYDQLHKKCASGRITENYVKLSANEFTCYKSKQIKRIHADPAKSIFLVPHNQEYCYPEKYRVDLRDARLCVVTGKSSYCTDWLCCYKPNLNRNILYDITDLNILTVTKFGNEQIISFGKEDRCDFIKIYDLDFVILKDCEHYWFKARDKGKFIKLLTAIQLRCKNKAV</sequence>
<name>L2GKM5_VITCO</name>
<dbReference type="Proteomes" id="UP000011082">
    <property type="component" value="Unassembled WGS sequence"/>
</dbReference>
<dbReference type="VEuPathDB" id="MicrosporidiaDB:VICG_01511"/>
<dbReference type="EMBL" id="JH370144">
    <property type="protein sequence ID" value="ELA41406.1"/>
    <property type="molecule type" value="Genomic_DNA"/>
</dbReference>
<reference evidence="2" key="1">
    <citation type="submission" date="2011-05" db="EMBL/GenBank/DDBJ databases">
        <title>The genome sequence of Vittaforma corneae strain ATCC 50505.</title>
        <authorList>
            <consortium name="The Broad Institute Genome Sequencing Platform"/>
            <person name="Cuomo C."/>
            <person name="Didier E."/>
            <person name="Bowers L."/>
            <person name="Young S.K."/>
            <person name="Zeng Q."/>
            <person name="Gargeya S."/>
            <person name="Fitzgerald M."/>
            <person name="Haas B."/>
            <person name="Abouelleil A."/>
            <person name="Alvarado L."/>
            <person name="Arachchi H.M."/>
            <person name="Berlin A."/>
            <person name="Chapman S.B."/>
            <person name="Gearin G."/>
            <person name="Goldberg J."/>
            <person name="Griggs A."/>
            <person name="Gujja S."/>
            <person name="Hansen M."/>
            <person name="Heiman D."/>
            <person name="Howarth C."/>
            <person name="Larimer J."/>
            <person name="Lui A."/>
            <person name="MacDonald P.J.P."/>
            <person name="McCowen C."/>
            <person name="Montmayeur A."/>
            <person name="Murphy C."/>
            <person name="Neiman D."/>
            <person name="Pearson M."/>
            <person name="Priest M."/>
            <person name="Roberts A."/>
            <person name="Saif S."/>
            <person name="Shea T."/>
            <person name="Sisk P."/>
            <person name="Stolte C."/>
            <person name="Sykes S."/>
            <person name="Wortman J."/>
            <person name="Nusbaum C."/>
            <person name="Birren B."/>
        </authorList>
    </citation>
    <scope>NUCLEOTIDE SEQUENCE [LARGE SCALE GENOMIC DNA]</scope>
    <source>
        <strain evidence="2">ATCC 50505</strain>
    </source>
</reference>
<evidence type="ECO:0000313" key="1">
    <source>
        <dbReference type="EMBL" id="ELA41406.1"/>
    </source>
</evidence>
<dbReference type="GeneID" id="19882222"/>
<organism evidence="1 2">
    <name type="scientific">Vittaforma corneae (strain ATCC 50505)</name>
    <name type="common">Microsporidian parasite</name>
    <name type="synonym">Nosema corneum</name>
    <dbReference type="NCBI Taxonomy" id="993615"/>
    <lineage>
        <taxon>Eukaryota</taxon>
        <taxon>Fungi</taxon>
        <taxon>Fungi incertae sedis</taxon>
        <taxon>Microsporidia</taxon>
        <taxon>Nosematidae</taxon>
        <taxon>Vittaforma</taxon>
    </lineage>
</organism>
<evidence type="ECO:0000313" key="2">
    <source>
        <dbReference type="Proteomes" id="UP000011082"/>
    </source>
</evidence>